<keyword evidence="2" id="KW-1185">Reference proteome</keyword>
<dbReference type="AlphaFoldDB" id="A0AAD1SX87"/>
<accession>A0AAD1SX87</accession>
<evidence type="ECO:0000313" key="2">
    <source>
        <dbReference type="Proteomes" id="UP001295444"/>
    </source>
</evidence>
<protein>
    <submittedName>
        <fullName evidence="1">Uncharacterized protein</fullName>
    </submittedName>
</protein>
<reference evidence="1" key="1">
    <citation type="submission" date="2022-03" db="EMBL/GenBank/DDBJ databases">
        <authorList>
            <person name="Alioto T."/>
            <person name="Alioto T."/>
            <person name="Gomez Garrido J."/>
        </authorList>
    </citation>
    <scope>NUCLEOTIDE SEQUENCE</scope>
</reference>
<organism evidence="1 2">
    <name type="scientific">Pelobates cultripes</name>
    <name type="common">Western spadefoot toad</name>
    <dbReference type="NCBI Taxonomy" id="61616"/>
    <lineage>
        <taxon>Eukaryota</taxon>
        <taxon>Metazoa</taxon>
        <taxon>Chordata</taxon>
        <taxon>Craniata</taxon>
        <taxon>Vertebrata</taxon>
        <taxon>Euteleostomi</taxon>
        <taxon>Amphibia</taxon>
        <taxon>Batrachia</taxon>
        <taxon>Anura</taxon>
        <taxon>Pelobatoidea</taxon>
        <taxon>Pelobatidae</taxon>
        <taxon>Pelobates</taxon>
    </lineage>
</organism>
<name>A0AAD1SX87_PELCU</name>
<dbReference type="EMBL" id="OW240919">
    <property type="protein sequence ID" value="CAH2312045.1"/>
    <property type="molecule type" value="Genomic_DNA"/>
</dbReference>
<gene>
    <name evidence="1" type="ORF">PECUL_23A061246</name>
</gene>
<evidence type="ECO:0000313" key="1">
    <source>
        <dbReference type="EMBL" id="CAH2312045.1"/>
    </source>
</evidence>
<dbReference type="Proteomes" id="UP001295444">
    <property type="component" value="Chromosome 08"/>
</dbReference>
<proteinExistence type="predicted"/>
<sequence>MPTLRIWSRIRHQTDVSPHPSPFYPLAHNPNFLPGLRPQFFHQFPLTQKTRYPMVSTVITPKGIAPLSVLTSTDHPTSQQYFQYAQLSHFLKGESHLLRGTRAHTKYETYCTTHSLQIKHLSIFYKLLNTINLTPLPHSQLHGKLSWGSPFQWVHGTKYSYTPIPRPLAPHARYMLEVWATQRNYNSYLEAMPDHPNLLAEVGRANQGYNRPSTTTIT</sequence>